<proteinExistence type="predicted"/>
<dbReference type="InterPro" id="IPR036812">
    <property type="entry name" value="NAD(P)_OxRdtase_dom_sf"/>
</dbReference>
<dbReference type="SUPFAM" id="SSF51430">
    <property type="entry name" value="NAD(P)-linked oxidoreductase"/>
    <property type="match status" value="1"/>
</dbReference>
<keyword evidence="2" id="KW-0408">Iron</keyword>
<keyword evidence="1" id="KW-0479">Metal-binding</keyword>
<evidence type="ECO:0000259" key="5">
    <source>
        <dbReference type="Pfam" id="PF13187"/>
    </source>
</evidence>
<evidence type="ECO:0000313" key="7">
    <source>
        <dbReference type="Proteomes" id="UP000886879"/>
    </source>
</evidence>
<evidence type="ECO:0000259" key="4">
    <source>
        <dbReference type="Pfam" id="PF00248"/>
    </source>
</evidence>
<dbReference type="Pfam" id="PF00248">
    <property type="entry name" value="Aldo_ket_red"/>
    <property type="match status" value="1"/>
</dbReference>
<protein>
    <submittedName>
        <fullName evidence="6">Aldo/keto reductase</fullName>
    </submittedName>
</protein>
<dbReference type="Gene3D" id="3.20.20.100">
    <property type="entry name" value="NADP-dependent oxidoreductase domain"/>
    <property type="match status" value="1"/>
</dbReference>
<dbReference type="Pfam" id="PF13187">
    <property type="entry name" value="Fer4_9"/>
    <property type="match status" value="1"/>
</dbReference>
<feature type="domain" description="4Fe-4S ferredoxin-type" evidence="5">
    <location>
        <begin position="290"/>
        <end position="354"/>
    </location>
</feature>
<reference evidence="6" key="1">
    <citation type="submission" date="2020-10" db="EMBL/GenBank/DDBJ databases">
        <authorList>
            <person name="Gilroy R."/>
        </authorList>
    </citation>
    <scope>NUCLEOTIDE SEQUENCE</scope>
    <source>
        <strain evidence="6">ChiGjej2B2-12916</strain>
    </source>
</reference>
<evidence type="ECO:0000256" key="3">
    <source>
        <dbReference type="ARBA" id="ARBA00023014"/>
    </source>
</evidence>
<dbReference type="InterPro" id="IPR023210">
    <property type="entry name" value="NADP_OxRdtase_dom"/>
</dbReference>
<dbReference type="InterPro" id="IPR017900">
    <property type="entry name" value="4Fe4S_Fe_S_CS"/>
</dbReference>
<comment type="caution">
    <text evidence="6">The sequence shown here is derived from an EMBL/GenBank/DDBJ whole genome shotgun (WGS) entry which is preliminary data.</text>
</comment>
<dbReference type="GO" id="GO:0051536">
    <property type="term" value="F:iron-sulfur cluster binding"/>
    <property type="evidence" value="ECO:0007669"/>
    <property type="project" value="UniProtKB-KW"/>
</dbReference>
<evidence type="ECO:0000313" key="6">
    <source>
        <dbReference type="EMBL" id="HIQ60319.1"/>
    </source>
</evidence>
<dbReference type="PANTHER" id="PTHR43312:SF2">
    <property type="entry name" value="OXIDOREDUCTASE"/>
    <property type="match status" value="1"/>
</dbReference>
<keyword evidence="3" id="KW-0411">Iron-sulfur</keyword>
<organism evidence="6 7">
    <name type="scientific">Candidatus Enterenecus faecium</name>
    <dbReference type="NCBI Taxonomy" id="2840780"/>
    <lineage>
        <taxon>Bacteria</taxon>
        <taxon>Bacillati</taxon>
        <taxon>Bacillota</taxon>
        <taxon>Clostridia</taxon>
        <taxon>Eubacteriales</taxon>
        <taxon>Candidatus Enterenecus</taxon>
    </lineage>
</organism>
<dbReference type="SUPFAM" id="SSF46548">
    <property type="entry name" value="alpha-helical ferredoxin"/>
    <property type="match status" value="1"/>
</dbReference>
<accession>A0A9D1CH74</accession>
<dbReference type="CDD" id="cd19096">
    <property type="entry name" value="AKR_Fe-S_oxidoreductase"/>
    <property type="match status" value="1"/>
</dbReference>
<dbReference type="EMBL" id="DVFO01000015">
    <property type="protein sequence ID" value="HIQ60319.1"/>
    <property type="molecule type" value="Genomic_DNA"/>
</dbReference>
<evidence type="ECO:0000256" key="2">
    <source>
        <dbReference type="ARBA" id="ARBA00023004"/>
    </source>
</evidence>
<dbReference type="InterPro" id="IPR053135">
    <property type="entry name" value="AKR2_Oxidoreductase"/>
</dbReference>
<dbReference type="PROSITE" id="PS00198">
    <property type="entry name" value="4FE4S_FER_1"/>
    <property type="match status" value="2"/>
</dbReference>
<dbReference type="Proteomes" id="UP000886879">
    <property type="component" value="Unassembled WGS sequence"/>
</dbReference>
<dbReference type="Gene3D" id="1.10.1060.10">
    <property type="entry name" value="Alpha-helical ferredoxin"/>
    <property type="match status" value="1"/>
</dbReference>
<feature type="domain" description="NADP-dependent oxidoreductase" evidence="4">
    <location>
        <begin position="3"/>
        <end position="278"/>
    </location>
</feature>
<dbReference type="InterPro" id="IPR009051">
    <property type="entry name" value="Helical_ferredxn"/>
</dbReference>
<name>A0A9D1CH74_9FIRM</name>
<gene>
    <name evidence="6" type="ORF">IAD31_01770</name>
</gene>
<dbReference type="AlphaFoldDB" id="A0A9D1CH74"/>
<sequence>MKKLGFGCMRFPLLDTEDNTSIDFPQVCQMVDLFLERGFTYFDTAYFYHGGTSEETVNRCLVQRHPRDSFTLATKLPLAKLKEATPQEQADMFQLQLKRCGVEFFDYYLLHCIDDENYEIAQRLDSFAFVQQKKAEGYIRQAGFSFHGTPELLEEVLTQHPEVDFVQLQINYLDWENPKVQSRRCYEVAVAHHKPVVVMEPVKGGKLANPSPAVREMFAALDPNASPSSFAIRFAASLEHVFMVLSGMSSLEQVADNTGYMADFRPVSPQEVAVLEQAAQQIQADGTIPCTACSYCTDGCPQRIPIPALFALYNRTLGQPGLPHKKEYRELCAQGAPASACISCRQCEGACPQHLEVVNQLQRVANVFEH</sequence>
<reference evidence="6" key="2">
    <citation type="journal article" date="2021" name="PeerJ">
        <title>Extensive microbial diversity within the chicken gut microbiome revealed by metagenomics and culture.</title>
        <authorList>
            <person name="Gilroy R."/>
            <person name="Ravi A."/>
            <person name="Getino M."/>
            <person name="Pursley I."/>
            <person name="Horton D.L."/>
            <person name="Alikhan N.F."/>
            <person name="Baker D."/>
            <person name="Gharbi K."/>
            <person name="Hall N."/>
            <person name="Watson M."/>
            <person name="Adriaenssens E.M."/>
            <person name="Foster-Nyarko E."/>
            <person name="Jarju S."/>
            <person name="Secka A."/>
            <person name="Antonio M."/>
            <person name="Oren A."/>
            <person name="Chaudhuri R.R."/>
            <person name="La Ragione R."/>
            <person name="Hildebrand F."/>
            <person name="Pallen M.J."/>
        </authorList>
    </citation>
    <scope>NUCLEOTIDE SEQUENCE</scope>
    <source>
        <strain evidence="6">ChiGjej2B2-12916</strain>
    </source>
</reference>
<evidence type="ECO:0000256" key="1">
    <source>
        <dbReference type="ARBA" id="ARBA00022723"/>
    </source>
</evidence>
<dbReference type="PANTHER" id="PTHR43312">
    <property type="entry name" value="D-THREO-ALDOSE 1-DEHYDROGENASE"/>
    <property type="match status" value="1"/>
</dbReference>
<dbReference type="GO" id="GO:0046872">
    <property type="term" value="F:metal ion binding"/>
    <property type="evidence" value="ECO:0007669"/>
    <property type="project" value="UniProtKB-KW"/>
</dbReference>
<dbReference type="InterPro" id="IPR017896">
    <property type="entry name" value="4Fe4S_Fe-S-bd"/>
</dbReference>